<dbReference type="Pfam" id="PF12833">
    <property type="entry name" value="HTH_18"/>
    <property type="match status" value="1"/>
</dbReference>
<dbReference type="InterPro" id="IPR018060">
    <property type="entry name" value="HTH_AraC"/>
</dbReference>
<organism evidence="2 3">
    <name type="scientific">Larkinella arboricola</name>
    <dbReference type="NCBI Taxonomy" id="643671"/>
    <lineage>
        <taxon>Bacteria</taxon>
        <taxon>Pseudomonadati</taxon>
        <taxon>Bacteroidota</taxon>
        <taxon>Cytophagia</taxon>
        <taxon>Cytophagales</taxon>
        <taxon>Spirosomataceae</taxon>
        <taxon>Larkinella</taxon>
    </lineage>
</organism>
<dbReference type="GO" id="GO:0003700">
    <property type="term" value="F:DNA-binding transcription factor activity"/>
    <property type="evidence" value="ECO:0007669"/>
    <property type="project" value="InterPro"/>
</dbReference>
<dbReference type="Proteomes" id="UP000248790">
    <property type="component" value="Unassembled WGS sequence"/>
</dbReference>
<dbReference type="AlphaFoldDB" id="A0A327WR32"/>
<keyword evidence="3" id="KW-1185">Reference proteome</keyword>
<evidence type="ECO:0000313" key="3">
    <source>
        <dbReference type="Proteomes" id="UP000248790"/>
    </source>
</evidence>
<proteinExistence type="predicted"/>
<keyword evidence="2" id="KW-0238">DNA-binding</keyword>
<evidence type="ECO:0000313" key="2">
    <source>
        <dbReference type="EMBL" id="RAJ91019.1"/>
    </source>
</evidence>
<dbReference type="OrthoDB" id="635259at2"/>
<dbReference type="Pfam" id="PF20240">
    <property type="entry name" value="DUF6597"/>
    <property type="match status" value="1"/>
</dbReference>
<evidence type="ECO:0000259" key="1">
    <source>
        <dbReference type="PROSITE" id="PS01124"/>
    </source>
</evidence>
<dbReference type="GO" id="GO:0043565">
    <property type="term" value="F:sequence-specific DNA binding"/>
    <property type="evidence" value="ECO:0007669"/>
    <property type="project" value="InterPro"/>
</dbReference>
<reference evidence="2 3" key="1">
    <citation type="submission" date="2018-06" db="EMBL/GenBank/DDBJ databases">
        <title>Genomic Encyclopedia of Archaeal and Bacterial Type Strains, Phase II (KMG-II): from individual species to whole genera.</title>
        <authorList>
            <person name="Goeker M."/>
        </authorList>
    </citation>
    <scope>NUCLEOTIDE SEQUENCE [LARGE SCALE GENOMIC DNA]</scope>
    <source>
        <strain evidence="2 3">DSM 21851</strain>
    </source>
</reference>
<dbReference type="PROSITE" id="PS01124">
    <property type="entry name" value="HTH_ARAC_FAMILY_2"/>
    <property type="match status" value="1"/>
</dbReference>
<gene>
    <name evidence="2" type="ORF">LX87_05360</name>
</gene>
<dbReference type="RefSeq" id="WP_111631364.1">
    <property type="nucleotide sequence ID" value="NZ_QLMC01000010.1"/>
</dbReference>
<name>A0A327WR32_LARAB</name>
<dbReference type="Gene3D" id="1.10.10.60">
    <property type="entry name" value="Homeodomain-like"/>
    <property type="match status" value="1"/>
</dbReference>
<feature type="domain" description="HTH araC/xylS-type" evidence="1">
    <location>
        <begin position="169"/>
        <end position="260"/>
    </location>
</feature>
<comment type="caution">
    <text evidence="2">The sequence shown here is derived from an EMBL/GenBank/DDBJ whole genome shotgun (WGS) entry which is preliminary data.</text>
</comment>
<dbReference type="EMBL" id="QLMC01000010">
    <property type="protein sequence ID" value="RAJ91019.1"/>
    <property type="molecule type" value="Genomic_DNA"/>
</dbReference>
<sequence length="276" mass="31221">MRYQNFPPSAGLQDYIEEYTLLSSADPIKSEGLPPGGRSGLIINLGTECRFTFSGTTCGLPPVAIGGQMTHQMQLTPQAGCQLLMITFRTTAFYRLFGLPMAELADQVLDIEAVFPLTFRQQWRAIMDQLRTLETIQECIQLIEKGLLAYVHRMPYFSANWVDQAATWLAQPGSRRIGNLSQEARISTRSLTREFSRQVGITPKSFAQVMRFRNMFRVVMSQPKPCWQDLVYYGGWYDQAHFCNDLLQITGLTPTDFFAQQHATTGLLISNPDQLS</sequence>
<accession>A0A327WR32</accession>
<dbReference type="InterPro" id="IPR046532">
    <property type="entry name" value="DUF6597"/>
</dbReference>
<protein>
    <submittedName>
        <fullName evidence="2">AraC-like DNA-binding protein</fullName>
    </submittedName>
</protein>